<dbReference type="eggNOG" id="KOG2689">
    <property type="taxonomic scope" value="Eukaryota"/>
</dbReference>
<feature type="region of interest" description="Disordered" evidence="1">
    <location>
        <begin position="369"/>
        <end position="393"/>
    </location>
</feature>
<dbReference type="PaxDb" id="284590-Q6CLQ1"/>
<dbReference type="GeneID" id="2896003"/>
<dbReference type="CDD" id="cd01767">
    <property type="entry name" value="UBX"/>
    <property type="match status" value="1"/>
</dbReference>
<dbReference type="SMART" id="SM00166">
    <property type="entry name" value="UBX"/>
    <property type="match status" value="1"/>
</dbReference>
<feature type="domain" description="UBX" evidence="2">
    <location>
        <begin position="220"/>
        <end position="298"/>
    </location>
</feature>
<keyword evidence="4" id="KW-1185">Reference proteome</keyword>
<evidence type="ECO:0000313" key="3">
    <source>
        <dbReference type="EMBL" id="CAG97845.1"/>
    </source>
</evidence>
<gene>
    <name evidence="3" type="ORF">KLLA0_F01298g</name>
</gene>
<dbReference type="HOGENOM" id="CLU_034966_0_0_1"/>
<dbReference type="InParanoid" id="Q6CLQ1"/>
<dbReference type="STRING" id="284590.Q6CLQ1"/>
<dbReference type="InterPro" id="IPR001012">
    <property type="entry name" value="UBX_dom"/>
</dbReference>
<dbReference type="Gene3D" id="3.10.20.90">
    <property type="entry name" value="Phosphatidylinositol 3-kinase Catalytic Subunit, Chain A, domain 1"/>
    <property type="match status" value="1"/>
</dbReference>
<dbReference type="PANTHER" id="PTHR46424">
    <property type="entry name" value="UBX DOMAIN-CONTAINING PROTEIN 4"/>
    <property type="match status" value="1"/>
</dbReference>
<proteinExistence type="predicted"/>
<dbReference type="Pfam" id="PF23187">
    <property type="entry name" value="UBX7_N"/>
    <property type="match status" value="1"/>
</dbReference>
<dbReference type="EMBL" id="CR382126">
    <property type="protein sequence ID" value="CAG97845.1"/>
    <property type="molecule type" value="Genomic_DNA"/>
</dbReference>
<reference evidence="3 4" key="1">
    <citation type="journal article" date="2004" name="Nature">
        <title>Genome evolution in yeasts.</title>
        <authorList>
            <consortium name="Genolevures"/>
            <person name="Dujon B."/>
            <person name="Sherman D."/>
            <person name="Fischer G."/>
            <person name="Durrens P."/>
            <person name="Casaregola S."/>
            <person name="Lafontaine I."/>
            <person name="de Montigny J."/>
            <person name="Marck C."/>
            <person name="Neuveglise C."/>
            <person name="Talla E."/>
            <person name="Goffard N."/>
            <person name="Frangeul L."/>
            <person name="Aigle M."/>
            <person name="Anthouard V."/>
            <person name="Babour A."/>
            <person name="Barbe V."/>
            <person name="Barnay S."/>
            <person name="Blanchin S."/>
            <person name="Beckerich J.M."/>
            <person name="Beyne E."/>
            <person name="Bleykasten C."/>
            <person name="Boisrame A."/>
            <person name="Boyer J."/>
            <person name="Cattolico L."/>
            <person name="Confanioleri F."/>
            <person name="de Daruvar A."/>
            <person name="Despons L."/>
            <person name="Fabre E."/>
            <person name="Fairhead C."/>
            <person name="Ferry-Dumazet H."/>
            <person name="Groppi A."/>
            <person name="Hantraye F."/>
            <person name="Hennequin C."/>
            <person name="Jauniaux N."/>
            <person name="Joyet P."/>
            <person name="Kachouri R."/>
            <person name="Kerrest A."/>
            <person name="Koszul R."/>
            <person name="Lemaire M."/>
            <person name="Lesur I."/>
            <person name="Ma L."/>
            <person name="Muller H."/>
            <person name="Nicaud J.M."/>
            <person name="Nikolski M."/>
            <person name="Oztas S."/>
            <person name="Ozier-Kalogeropoulos O."/>
            <person name="Pellenz S."/>
            <person name="Potier S."/>
            <person name="Richard G.F."/>
            <person name="Straub M.L."/>
            <person name="Suleau A."/>
            <person name="Swennene D."/>
            <person name="Tekaia F."/>
            <person name="Wesolowski-Louvel M."/>
            <person name="Westhof E."/>
            <person name="Wirth B."/>
            <person name="Zeniou-Meyer M."/>
            <person name="Zivanovic I."/>
            <person name="Bolotin-Fukuhara M."/>
            <person name="Thierry A."/>
            <person name="Bouchier C."/>
            <person name="Caudron B."/>
            <person name="Scarpelli C."/>
            <person name="Gaillardin C."/>
            <person name="Weissenbach J."/>
            <person name="Wincker P."/>
            <person name="Souciet J.L."/>
        </authorList>
    </citation>
    <scope>NUCLEOTIDE SEQUENCE [LARGE SCALE GENOMIC DNA]</scope>
    <source>
        <strain evidence="4">ATCC 8585 / CBS 2359 / DSM 70799 / NBRC 1267 / NRRL Y-1140 / WM37</strain>
    </source>
</reference>
<dbReference type="KEGG" id="kla:KLLA0_F01298g"/>
<evidence type="ECO:0000256" key="1">
    <source>
        <dbReference type="SAM" id="MobiDB-lite"/>
    </source>
</evidence>
<protein>
    <submittedName>
        <fullName evidence="3">KLLA0F01298p</fullName>
    </submittedName>
</protein>
<dbReference type="SUPFAM" id="SSF54236">
    <property type="entry name" value="Ubiquitin-like"/>
    <property type="match status" value="1"/>
</dbReference>
<dbReference type="PANTHER" id="PTHR46424:SF1">
    <property type="entry name" value="UBX DOMAIN-CONTAINING PROTEIN 4"/>
    <property type="match status" value="1"/>
</dbReference>
<dbReference type="Pfam" id="PF00789">
    <property type="entry name" value="UBX"/>
    <property type="match status" value="1"/>
</dbReference>
<dbReference type="AlphaFoldDB" id="Q6CLQ1"/>
<dbReference type="OMA" id="NDVRTWV"/>
<dbReference type="GO" id="GO:0036503">
    <property type="term" value="P:ERAD pathway"/>
    <property type="evidence" value="ECO:0007669"/>
    <property type="project" value="TreeGrafter"/>
</dbReference>
<dbReference type="PROSITE" id="PS50033">
    <property type="entry name" value="UBX"/>
    <property type="match status" value="1"/>
</dbReference>
<dbReference type="InterPro" id="IPR029071">
    <property type="entry name" value="Ubiquitin-like_domsf"/>
</dbReference>
<evidence type="ECO:0000259" key="2">
    <source>
        <dbReference type="PROSITE" id="PS50033"/>
    </source>
</evidence>
<dbReference type="GO" id="GO:0005783">
    <property type="term" value="C:endoplasmic reticulum"/>
    <property type="evidence" value="ECO:0007669"/>
    <property type="project" value="TreeGrafter"/>
</dbReference>
<name>Q6CLQ1_KLULA</name>
<evidence type="ECO:0000313" key="4">
    <source>
        <dbReference type="Proteomes" id="UP000000598"/>
    </source>
</evidence>
<dbReference type="RefSeq" id="XP_455138.1">
    <property type="nucleotide sequence ID" value="XM_455138.1"/>
</dbReference>
<sequence length="393" mass="44057">MNTMDTLDTHFVSSVENAVQESLRENKALLVYTTGGDNSWFESWFTPLVGEQLKDSCVWLRLAAGSREMGYFEQIFPDVKVPSVYCIAKGQIVEMINPDQLDMDGFATRLIRAVGKSKRRISETDAVDASNTVGAAGDTGARSGSCLSQNAKLMEYQIKAKKHQLTEQQERERIVRLMKADREEMKQRRLSSSSPNHTKEHINEVLAVPIHDNIKNRDIINAAVCTLLIRLTDGKTLKNDFDSSQTLNDVRTWVDANRTDKDGPYQFHRSIPRETFTESQELLSLKALELTPRSALILKPLEKHTYSRKIADVEGPGLLGKMYQNVTSWWYGKSTVVDQNIPEPAEALTSQASSRYVSPLSSPRLVHSDASIPSRAVSPSSIHYGHVSDDNSR</sequence>
<organism evidence="3 4">
    <name type="scientific">Kluyveromyces lactis (strain ATCC 8585 / CBS 2359 / DSM 70799 / NBRC 1267 / NRRL Y-1140 / WM37)</name>
    <name type="common">Yeast</name>
    <name type="synonym">Candida sphaerica</name>
    <dbReference type="NCBI Taxonomy" id="284590"/>
    <lineage>
        <taxon>Eukaryota</taxon>
        <taxon>Fungi</taxon>
        <taxon>Dikarya</taxon>
        <taxon>Ascomycota</taxon>
        <taxon>Saccharomycotina</taxon>
        <taxon>Saccharomycetes</taxon>
        <taxon>Saccharomycetales</taxon>
        <taxon>Saccharomycetaceae</taxon>
        <taxon>Kluyveromyces</taxon>
    </lineage>
</organism>
<dbReference type="FunCoup" id="Q6CLQ1">
    <property type="interactions" value="133"/>
</dbReference>
<accession>Q6CLQ1</accession>
<dbReference type="Proteomes" id="UP000000598">
    <property type="component" value="Chromosome F"/>
</dbReference>